<dbReference type="OrthoDB" id="9807800at2"/>
<dbReference type="AlphaFoldDB" id="A0A316TL69"/>
<evidence type="ECO:0000256" key="3">
    <source>
        <dbReference type="ARBA" id="ARBA00023163"/>
    </source>
</evidence>
<evidence type="ECO:0000256" key="2">
    <source>
        <dbReference type="ARBA" id="ARBA00023125"/>
    </source>
</evidence>
<reference evidence="5 6" key="1">
    <citation type="submission" date="2018-05" db="EMBL/GenBank/DDBJ databases">
        <title>Nocardioides silvaticus genome.</title>
        <authorList>
            <person name="Li C."/>
            <person name="Wang G."/>
        </authorList>
    </citation>
    <scope>NUCLEOTIDE SEQUENCE [LARGE SCALE GENOMIC DNA]</scope>
    <source>
        <strain evidence="5 6">CCTCC AB 2018079</strain>
    </source>
</reference>
<keyword evidence="6" id="KW-1185">Reference proteome</keyword>
<dbReference type="RefSeq" id="WP_109693736.1">
    <property type="nucleotide sequence ID" value="NZ_QGDD01000004.1"/>
</dbReference>
<gene>
    <name evidence="5" type="ORF">DJ010_11145</name>
</gene>
<dbReference type="GO" id="GO:0006950">
    <property type="term" value="P:response to stress"/>
    <property type="evidence" value="ECO:0007669"/>
    <property type="project" value="TreeGrafter"/>
</dbReference>
<evidence type="ECO:0000313" key="6">
    <source>
        <dbReference type="Proteomes" id="UP000245507"/>
    </source>
</evidence>
<dbReference type="SMART" id="SM00347">
    <property type="entry name" value="HTH_MARR"/>
    <property type="match status" value="1"/>
</dbReference>
<dbReference type="InterPro" id="IPR000835">
    <property type="entry name" value="HTH_MarR-typ"/>
</dbReference>
<dbReference type="InterPro" id="IPR039422">
    <property type="entry name" value="MarR/SlyA-like"/>
</dbReference>
<dbReference type="Gene3D" id="1.10.10.10">
    <property type="entry name" value="Winged helix-like DNA-binding domain superfamily/Winged helix DNA-binding domain"/>
    <property type="match status" value="1"/>
</dbReference>
<feature type="domain" description="HTH marR-type" evidence="4">
    <location>
        <begin position="7"/>
        <end position="141"/>
    </location>
</feature>
<dbReference type="PROSITE" id="PS01117">
    <property type="entry name" value="HTH_MARR_1"/>
    <property type="match status" value="1"/>
</dbReference>
<dbReference type="GO" id="GO:0003700">
    <property type="term" value="F:DNA-binding transcription factor activity"/>
    <property type="evidence" value="ECO:0007669"/>
    <property type="project" value="InterPro"/>
</dbReference>
<dbReference type="PANTHER" id="PTHR33164:SF57">
    <property type="entry name" value="MARR-FAMILY TRANSCRIPTIONAL REGULATOR"/>
    <property type="match status" value="1"/>
</dbReference>
<protein>
    <submittedName>
        <fullName evidence="5">MarR family transcriptional regulator</fullName>
    </submittedName>
</protein>
<dbReference type="PANTHER" id="PTHR33164">
    <property type="entry name" value="TRANSCRIPTIONAL REGULATOR, MARR FAMILY"/>
    <property type="match status" value="1"/>
</dbReference>
<proteinExistence type="predicted"/>
<accession>A0A316TL69</accession>
<organism evidence="5 6">
    <name type="scientific">Nocardioides silvaticus</name>
    <dbReference type="NCBI Taxonomy" id="2201891"/>
    <lineage>
        <taxon>Bacteria</taxon>
        <taxon>Bacillati</taxon>
        <taxon>Actinomycetota</taxon>
        <taxon>Actinomycetes</taxon>
        <taxon>Propionibacteriales</taxon>
        <taxon>Nocardioidaceae</taxon>
        <taxon>Nocardioides</taxon>
    </lineage>
</organism>
<dbReference type="Proteomes" id="UP000245507">
    <property type="component" value="Unassembled WGS sequence"/>
</dbReference>
<sequence>MAEQDPQLDLATLAFIAGSAVNEVLLRRIRDAGHPGLRISHGYVFQRLIDGQPTVGELAASLGVTQQAASKAARELEDLGYVDRYADAADGRVTRLVLTAKGTDAVAVARRVRDELQGELAKTINARDLAAARRALTALLDLVGGAESVRTRSVRPAS</sequence>
<dbReference type="GO" id="GO:0003677">
    <property type="term" value="F:DNA binding"/>
    <property type="evidence" value="ECO:0007669"/>
    <property type="project" value="UniProtKB-KW"/>
</dbReference>
<dbReference type="InterPro" id="IPR036388">
    <property type="entry name" value="WH-like_DNA-bd_sf"/>
</dbReference>
<dbReference type="Pfam" id="PF12802">
    <property type="entry name" value="MarR_2"/>
    <property type="match status" value="1"/>
</dbReference>
<dbReference type="InterPro" id="IPR036390">
    <property type="entry name" value="WH_DNA-bd_sf"/>
</dbReference>
<evidence type="ECO:0000313" key="5">
    <source>
        <dbReference type="EMBL" id="PWN02934.1"/>
    </source>
</evidence>
<comment type="caution">
    <text evidence="5">The sequence shown here is derived from an EMBL/GenBank/DDBJ whole genome shotgun (WGS) entry which is preliminary data.</text>
</comment>
<name>A0A316TL69_9ACTN</name>
<evidence type="ECO:0000256" key="1">
    <source>
        <dbReference type="ARBA" id="ARBA00023015"/>
    </source>
</evidence>
<dbReference type="PROSITE" id="PS50995">
    <property type="entry name" value="HTH_MARR_2"/>
    <property type="match status" value="1"/>
</dbReference>
<dbReference type="EMBL" id="QGDD01000004">
    <property type="protein sequence ID" value="PWN02934.1"/>
    <property type="molecule type" value="Genomic_DNA"/>
</dbReference>
<keyword evidence="2" id="KW-0238">DNA-binding</keyword>
<keyword evidence="3" id="KW-0804">Transcription</keyword>
<dbReference type="SUPFAM" id="SSF46785">
    <property type="entry name" value="Winged helix' DNA-binding domain"/>
    <property type="match status" value="1"/>
</dbReference>
<evidence type="ECO:0000259" key="4">
    <source>
        <dbReference type="PROSITE" id="PS50995"/>
    </source>
</evidence>
<keyword evidence="1" id="KW-0805">Transcription regulation</keyword>
<dbReference type="InterPro" id="IPR023187">
    <property type="entry name" value="Tscrpt_reg_MarR-type_CS"/>
</dbReference>